<dbReference type="EMBL" id="RWJN01000080">
    <property type="protein sequence ID" value="TCD67956.1"/>
    <property type="molecule type" value="Genomic_DNA"/>
</dbReference>
<evidence type="ECO:0008006" key="9">
    <source>
        <dbReference type="Google" id="ProtNLM"/>
    </source>
</evidence>
<reference evidence="7 8" key="1">
    <citation type="submission" date="2018-11" db="EMBL/GenBank/DDBJ databases">
        <title>Genome assembly of Steccherinum ochraceum LE-BIN_3174, the white-rot fungus of the Steccherinaceae family (The Residual Polyporoid clade, Polyporales, Basidiomycota).</title>
        <authorList>
            <person name="Fedorova T.V."/>
            <person name="Glazunova O.A."/>
            <person name="Landesman E.O."/>
            <person name="Moiseenko K.V."/>
            <person name="Psurtseva N.V."/>
            <person name="Savinova O.S."/>
            <person name="Shakhova N.V."/>
            <person name="Tyazhelova T.V."/>
            <person name="Vasina D.V."/>
        </authorList>
    </citation>
    <scope>NUCLEOTIDE SEQUENCE [LARGE SCALE GENOMIC DNA]</scope>
    <source>
        <strain evidence="7 8">LE-BIN_3174</strain>
    </source>
</reference>
<organism evidence="7 8">
    <name type="scientific">Steccherinum ochraceum</name>
    <dbReference type="NCBI Taxonomy" id="92696"/>
    <lineage>
        <taxon>Eukaryota</taxon>
        <taxon>Fungi</taxon>
        <taxon>Dikarya</taxon>
        <taxon>Basidiomycota</taxon>
        <taxon>Agaricomycotina</taxon>
        <taxon>Agaricomycetes</taxon>
        <taxon>Polyporales</taxon>
        <taxon>Steccherinaceae</taxon>
        <taxon>Steccherinum</taxon>
    </lineage>
</organism>
<dbReference type="AlphaFoldDB" id="A0A4R0RKA2"/>
<accession>A0A4R0RKA2</accession>
<keyword evidence="5 6" id="KW-0408">Iron</keyword>
<dbReference type="GO" id="GO:0005506">
    <property type="term" value="F:iron ion binding"/>
    <property type="evidence" value="ECO:0007669"/>
    <property type="project" value="InterPro"/>
</dbReference>
<dbReference type="GO" id="GO:0006979">
    <property type="term" value="P:response to oxidative stress"/>
    <property type="evidence" value="ECO:0007669"/>
    <property type="project" value="InterPro"/>
</dbReference>
<dbReference type="InterPro" id="IPR050783">
    <property type="entry name" value="Oxylipin_biosynth_metab"/>
</dbReference>
<dbReference type="SUPFAM" id="SSF48113">
    <property type="entry name" value="Heme-dependent peroxidases"/>
    <property type="match status" value="1"/>
</dbReference>
<dbReference type="InterPro" id="IPR019791">
    <property type="entry name" value="Haem_peroxidase_animal"/>
</dbReference>
<dbReference type="PRINTS" id="PR00457">
    <property type="entry name" value="ANPEROXIDASE"/>
</dbReference>
<evidence type="ECO:0000256" key="4">
    <source>
        <dbReference type="ARBA" id="ARBA00023002"/>
    </source>
</evidence>
<dbReference type="PANTHER" id="PTHR11903">
    <property type="entry name" value="PROSTAGLANDIN G/H SYNTHASE"/>
    <property type="match status" value="1"/>
</dbReference>
<dbReference type="Gene3D" id="1.10.640.10">
    <property type="entry name" value="Haem peroxidase domain superfamily, animal type"/>
    <property type="match status" value="1"/>
</dbReference>
<evidence type="ECO:0000313" key="7">
    <source>
        <dbReference type="EMBL" id="TCD67956.1"/>
    </source>
</evidence>
<sequence>MASSITQLPAKLMHRASTFASSVGTQRANGSQSKDDSHSHIISDFRDQIKTGLPLALDFSALSGIVDALRHNNAIDDRKMLVSLPLAVIIFETLTTGIQKLEHVLVFLSRLPEGPFQVKLQNAVVELLYNDLPHPPATYIGEKYAWRCADGSCNNLSDPEMGKAGMPYARSVQQGHPLPQNQLPDAGLVFDTLLKREKFVKHPAGLSSMMFSFAALVIHTVFRTSHEDVNINETSSYVDLSPLYGNNQAAQDKVRMRNGRGHLQTDTFAEDRLLLLPPAVCVLLVLFNRNHNYIATKLLEINERGTYRDPDSIPASDPNRDALLLAQEEDLFQTARLINCTWFASAVFSDYFSAILGLVRQGSNWSLNPFGEIRQEDHTLFERGRGNVCSVEFNCLYRWHATTSLEDEQWVHQVFQNLFPGKQPDELSIQDFKNTAKEMQKKEPDVTHWTFGGLKRQEDGSFKDAELAAVLHNATDHAAGAFKARGTPHIMRLHEIMGIEQNRRWGVCSLNDFRRFLGLKPYSSFIEWNSNPEVAAAAEKLYGEIEFLELYVGLQAEEAKPVVDGAGLCPSYTISRAILSDAIALTRGDRFFTADYTPFNMTAWGFQDCQRDPSAPGYGSTLGRLFLRTLPHHYNYDSTYTWFPLMTPQAMKPILRKLGDSHLYDFSKPTVVSDAPSVGDYRSVVEVLRSPERFGLPQHTRAGTIVSGAGFFIASEDAARGDREQRAVVRALTSAPEATSRILDYFYRKTRETMMKESWSSVGSNVRNVDISRDVLKYVPIFWACEMVGIPLKSDKDSDDDGFTPKEMWDMLVDIYTYLFLDVAPSKLLNLQEQSKVHVEKLLGYIKNSSGLGMRLSISGVINAVSNIFKKPTNHDELVARFANLGYDSDTLANSLLAVLVGSTVEMSQALTHLVNFFLDENKPTEVQSLAAKQSFNAKDEAALQALILEGLRIDPAFRGVYRDTYGEQKVGDLKLAGNSRLFVNIAKANMDSEAFASPQDVNTSRPSQEIYLSGDGCQRCLGQDLATKIMAHVLRAIFGLPNLRRAPGQSGVLKRFPSDTLRTSTFVYLARDQKQTPWATSMCVQFD</sequence>
<dbReference type="GO" id="GO:0004497">
    <property type="term" value="F:monooxygenase activity"/>
    <property type="evidence" value="ECO:0007669"/>
    <property type="project" value="InterPro"/>
</dbReference>
<comment type="caution">
    <text evidence="7">The sequence shown here is derived from an EMBL/GenBank/DDBJ whole genome shotgun (WGS) entry which is preliminary data.</text>
</comment>
<dbReference type="STRING" id="92696.A0A4R0RKA2"/>
<evidence type="ECO:0000256" key="2">
    <source>
        <dbReference type="ARBA" id="ARBA00022723"/>
    </source>
</evidence>
<dbReference type="CDD" id="cd09817">
    <property type="entry name" value="linoleate_diol_synthase_like"/>
    <property type="match status" value="1"/>
</dbReference>
<dbReference type="SUPFAM" id="SSF48264">
    <property type="entry name" value="Cytochrome P450"/>
    <property type="match status" value="1"/>
</dbReference>
<dbReference type="PROSITE" id="PS50292">
    <property type="entry name" value="PEROXIDASE_3"/>
    <property type="match status" value="1"/>
</dbReference>
<dbReference type="InterPro" id="IPR010255">
    <property type="entry name" value="Haem_peroxidase_sf"/>
</dbReference>
<dbReference type="OrthoDB" id="823504at2759"/>
<evidence type="ECO:0000313" key="8">
    <source>
        <dbReference type="Proteomes" id="UP000292702"/>
    </source>
</evidence>
<dbReference type="Proteomes" id="UP000292702">
    <property type="component" value="Unassembled WGS sequence"/>
</dbReference>
<keyword evidence="8" id="KW-1185">Reference proteome</keyword>
<gene>
    <name evidence="7" type="ORF">EIP91_011757</name>
</gene>
<feature type="binding site" description="axial binding residue" evidence="6">
    <location>
        <position position="400"/>
    </location>
    <ligand>
        <name>heme b</name>
        <dbReference type="ChEBI" id="CHEBI:60344"/>
    </ligand>
    <ligandPart>
        <name>Fe</name>
        <dbReference type="ChEBI" id="CHEBI:18248"/>
    </ligandPart>
</feature>
<dbReference type="InterPro" id="IPR034812">
    <property type="entry name" value="Ppo-like_N"/>
</dbReference>
<evidence type="ECO:0000256" key="3">
    <source>
        <dbReference type="ARBA" id="ARBA00022964"/>
    </source>
</evidence>
<keyword evidence="2 6" id="KW-0479">Metal-binding</keyword>
<keyword evidence="1 6" id="KW-0349">Heme</keyword>
<dbReference type="PANTHER" id="PTHR11903:SF37">
    <property type="entry name" value="PSI-PRODUCING OXYGENASE A"/>
    <property type="match status" value="1"/>
</dbReference>
<evidence type="ECO:0000256" key="5">
    <source>
        <dbReference type="ARBA" id="ARBA00023004"/>
    </source>
</evidence>
<dbReference type="GO" id="GO:0016705">
    <property type="term" value="F:oxidoreductase activity, acting on paired donors, with incorporation or reduction of molecular oxygen"/>
    <property type="evidence" value="ECO:0007669"/>
    <property type="project" value="InterPro"/>
</dbReference>
<evidence type="ECO:0000256" key="6">
    <source>
        <dbReference type="PIRSR" id="PIRSR619791-2"/>
    </source>
</evidence>
<dbReference type="Pfam" id="PF03098">
    <property type="entry name" value="An_peroxidase"/>
    <property type="match status" value="2"/>
</dbReference>
<evidence type="ECO:0000256" key="1">
    <source>
        <dbReference type="ARBA" id="ARBA00022617"/>
    </source>
</evidence>
<dbReference type="InterPro" id="IPR037120">
    <property type="entry name" value="Haem_peroxidase_sf_animal"/>
</dbReference>
<dbReference type="GO" id="GO:0051213">
    <property type="term" value="F:dioxygenase activity"/>
    <property type="evidence" value="ECO:0007669"/>
    <property type="project" value="UniProtKB-KW"/>
</dbReference>
<proteinExistence type="predicted"/>
<dbReference type="GO" id="GO:0006631">
    <property type="term" value="P:fatty acid metabolic process"/>
    <property type="evidence" value="ECO:0007669"/>
    <property type="project" value="UniProtKB-ARBA"/>
</dbReference>
<dbReference type="Gene3D" id="1.10.630.10">
    <property type="entry name" value="Cytochrome P450"/>
    <property type="match status" value="1"/>
</dbReference>
<name>A0A4R0RKA2_9APHY</name>
<keyword evidence="3" id="KW-0223">Dioxygenase</keyword>
<protein>
    <recommendedName>
        <fullName evidence="9">Linoleate diol synthase</fullName>
    </recommendedName>
</protein>
<dbReference type="InterPro" id="IPR036396">
    <property type="entry name" value="Cyt_P450_sf"/>
</dbReference>
<dbReference type="GO" id="GO:0004601">
    <property type="term" value="F:peroxidase activity"/>
    <property type="evidence" value="ECO:0007669"/>
    <property type="project" value="InterPro"/>
</dbReference>
<keyword evidence="4" id="KW-0560">Oxidoreductase</keyword>
<dbReference type="GO" id="GO:0020037">
    <property type="term" value="F:heme binding"/>
    <property type="evidence" value="ECO:0007669"/>
    <property type="project" value="InterPro"/>
</dbReference>